<dbReference type="CDD" id="cd23336">
    <property type="entry name" value="beta-trefoil_FSCN_rpt3"/>
    <property type="match status" value="1"/>
</dbReference>
<dbReference type="FunFam" id="2.80.10.50:FF:000008">
    <property type="entry name" value="Fascin"/>
    <property type="match status" value="1"/>
</dbReference>
<dbReference type="EMBL" id="LWCA01001410">
    <property type="protein sequence ID" value="OAF65179.1"/>
    <property type="molecule type" value="Genomic_DNA"/>
</dbReference>
<keyword evidence="2" id="KW-1185">Reference proteome</keyword>
<name>A0A177AT54_9BILA</name>
<accession>A0A177AT54</accession>
<gene>
    <name evidence="1" type="ORF">A3Q56_07109</name>
</gene>
<evidence type="ECO:0000313" key="1">
    <source>
        <dbReference type="EMBL" id="OAF65179.1"/>
    </source>
</evidence>
<organism evidence="1 2">
    <name type="scientific">Intoshia linei</name>
    <dbReference type="NCBI Taxonomy" id="1819745"/>
    <lineage>
        <taxon>Eukaryota</taxon>
        <taxon>Metazoa</taxon>
        <taxon>Spiralia</taxon>
        <taxon>Lophotrochozoa</taxon>
        <taxon>Mesozoa</taxon>
        <taxon>Orthonectida</taxon>
        <taxon>Rhopaluridae</taxon>
        <taxon>Intoshia</taxon>
    </lineage>
</organism>
<dbReference type="Gene3D" id="2.80.10.50">
    <property type="match status" value="2"/>
</dbReference>
<dbReference type="AlphaFoldDB" id="A0A177AT54"/>
<comment type="caution">
    <text evidence="1">The sequence shown here is derived from an EMBL/GenBank/DDBJ whole genome shotgun (WGS) entry which is preliminary data.</text>
</comment>
<proteinExistence type="predicted"/>
<reference evidence="1 2" key="1">
    <citation type="submission" date="2016-04" db="EMBL/GenBank/DDBJ databases">
        <title>The genome of Intoshia linei affirms orthonectids as highly simplified spiralians.</title>
        <authorList>
            <person name="Mikhailov K.V."/>
            <person name="Slusarev G.S."/>
            <person name="Nikitin M.A."/>
            <person name="Logacheva M.D."/>
            <person name="Penin A."/>
            <person name="Aleoshin V."/>
            <person name="Panchin Y.V."/>
        </authorList>
    </citation>
    <scope>NUCLEOTIDE SEQUENCE [LARGE SCALE GENOMIC DNA]</scope>
    <source>
        <strain evidence="1">Intl2013</strain>
        <tissue evidence="1">Whole animal</tissue>
    </source>
</reference>
<dbReference type="InterPro" id="IPR008999">
    <property type="entry name" value="Actin-crosslinking"/>
</dbReference>
<dbReference type="Proteomes" id="UP000078046">
    <property type="component" value="Unassembled WGS sequence"/>
</dbReference>
<dbReference type="SUPFAM" id="SSF50405">
    <property type="entry name" value="Actin-crosslinking proteins"/>
    <property type="match status" value="1"/>
</dbReference>
<dbReference type="OrthoDB" id="10259868at2759"/>
<sequence length="602" mass="70081">MKKRQTWNLLADIKSTDCFYITNFENSYLATDKFGSIKCMDTQNDAFNLKYAKFSIVPDKEGIKNGWIISSCNGRLYVNENIVCFNLNVKNQNNLETINCIWSVQIYPTIGSFYIFSQNLKKYVTVDHKHTLHKGNKNKIDDAHQIINNGCINKNVNDGVNEFAFNVNINGVNQNINKTKNPNGYEENGFKFKNYTKLVENKDLITWMQVNKNSEEITLSKCHCFTISPMYRHFTKMTNGNDDSAVKKENFTCFLNSRVAIQYVGFEEYESNEMYLNCLINNQNKENTTKNDQSVLPNFNFEPRSGSNAGLVFKNASGHIMSYNIVDNDLCIKNTEISKYDTFLIQSCPILFALIIKNKFVSINQGIDLRASESKFSEKETYTLELANLKNETWKISHNKSTIALSPQNGVQISKISNDKNSAMKITWNDNGTISMYMIETEKYIMAKDNGILYAQSDTIDTMESFKFLIINRKKFYLFTRNYGYIYAKEIECDWVLYSSCLKQKMYTNYHLFGLRHGKNYTKTFLVCYILNDMYYTYAHGKCIKLTKDVETAHEISLEIQHEEHYPIKIKFLKVSKYMKIDKNNSRINLNSTREEATKYYW</sequence>
<evidence type="ECO:0000313" key="2">
    <source>
        <dbReference type="Proteomes" id="UP000078046"/>
    </source>
</evidence>
<protein>
    <submittedName>
        <fullName evidence="1">Uncharacterized protein</fullName>
    </submittedName>
</protein>